<keyword evidence="9" id="KW-1185">Reference proteome</keyword>
<dbReference type="Proteomes" id="UP000523821">
    <property type="component" value="Unassembled WGS sequence"/>
</dbReference>
<evidence type="ECO:0000256" key="6">
    <source>
        <dbReference type="SAM" id="SignalP"/>
    </source>
</evidence>
<dbReference type="PRINTS" id="PR00420">
    <property type="entry name" value="RNGMNOXGNASE"/>
</dbReference>
<evidence type="ECO:0000256" key="1">
    <source>
        <dbReference type="ARBA" id="ARBA00001974"/>
    </source>
</evidence>
<name>A0A7W9FPK4_9HYPH</name>
<dbReference type="GO" id="GO:0071949">
    <property type="term" value="F:FAD binding"/>
    <property type="evidence" value="ECO:0007669"/>
    <property type="project" value="InterPro"/>
</dbReference>
<dbReference type="SUPFAM" id="SSF51905">
    <property type="entry name" value="FAD/NAD(P)-binding domain"/>
    <property type="match status" value="1"/>
</dbReference>
<proteinExistence type="predicted"/>
<dbReference type="Pfam" id="PF01494">
    <property type="entry name" value="FAD_binding_3"/>
    <property type="match status" value="1"/>
</dbReference>
<dbReference type="EC" id="1.14.13.1" evidence="8"/>
<reference evidence="8 9" key="1">
    <citation type="submission" date="2020-08" db="EMBL/GenBank/DDBJ databases">
        <title>Genomic Encyclopedia of Type Strains, Phase IV (KMG-IV): sequencing the most valuable type-strain genomes for metagenomic binning, comparative biology and taxonomic classification.</title>
        <authorList>
            <person name="Goeker M."/>
        </authorList>
    </citation>
    <scope>NUCLEOTIDE SEQUENCE [LARGE SCALE GENOMIC DNA]</scope>
    <source>
        <strain evidence="8 9">DSM 16268</strain>
    </source>
</reference>
<dbReference type="PANTHER" id="PTHR13789:SF318">
    <property type="entry name" value="GERANYLGERANYL DIPHOSPHATE REDUCTASE"/>
    <property type="match status" value="1"/>
</dbReference>
<keyword evidence="3" id="KW-0274">FAD</keyword>
<dbReference type="PANTHER" id="PTHR13789">
    <property type="entry name" value="MONOOXYGENASE"/>
    <property type="match status" value="1"/>
</dbReference>
<dbReference type="InterPro" id="IPR002938">
    <property type="entry name" value="FAD-bd"/>
</dbReference>
<evidence type="ECO:0000256" key="5">
    <source>
        <dbReference type="ARBA" id="ARBA00023033"/>
    </source>
</evidence>
<protein>
    <submittedName>
        <fullName evidence="8">Salicylate hydroxylase</fullName>
        <ecNumber evidence="8">1.14.13.1</ecNumber>
    </submittedName>
</protein>
<dbReference type="Gene3D" id="3.50.50.60">
    <property type="entry name" value="FAD/NAD(P)-binding domain"/>
    <property type="match status" value="1"/>
</dbReference>
<evidence type="ECO:0000313" key="8">
    <source>
        <dbReference type="EMBL" id="MBB5754421.1"/>
    </source>
</evidence>
<feature type="chain" id="PRO_5031240553" evidence="6">
    <location>
        <begin position="24"/>
        <end position="391"/>
    </location>
</feature>
<evidence type="ECO:0000256" key="4">
    <source>
        <dbReference type="ARBA" id="ARBA00023002"/>
    </source>
</evidence>
<dbReference type="InterPro" id="IPR050493">
    <property type="entry name" value="FAD-dep_Monooxygenase_BioMet"/>
</dbReference>
<accession>A0A7W9FPK4</accession>
<dbReference type="EMBL" id="JACHOO010000008">
    <property type="protein sequence ID" value="MBB5754421.1"/>
    <property type="molecule type" value="Genomic_DNA"/>
</dbReference>
<gene>
    <name evidence="8" type="ORF">GGQ63_003507</name>
</gene>
<keyword evidence="4 8" id="KW-0560">Oxidoreductase</keyword>
<sequence>MPVRRVVVAGAGIAGLTSALALAARGFEVTVCERARVLSEVGAGLQLSPNCGRILSGLGLDAALDAHAVRPEAIDIRSGPSGRRIVALPLGASAAARHGGPYRVLHRADLQKALLGAVLAQGRVTLALEAAVDAVEEGRDGLGVTVAGEPIEADLVVGADGVRSTVRGAVAGAAMPRPTGRTAWRATVPADAAGPLLAAMRTTLFLGPAAHLVAYPISGGAAVNLVAVVEDPHAAPGWDEPADLAVLDAAFAGWAEPVRALIDGPLWRRFTLNAVDPAGRWATARIALLGDAAHAMLPFLAQGAAMAIEDAAVLAAELADAPATPAAALRRYEARRKPRVTKVWQGARTAGRLYHLGRIAALARDAGMAALGGPALLARYDWLYGWTPEEG</sequence>
<keyword evidence="5" id="KW-0503">Monooxygenase</keyword>
<dbReference type="AlphaFoldDB" id="A0A7W9FPK4"/>
<comment type="caution">
    <text evidence="8">The sequence shown here is derived from an EMBL/GenBank/DDBJ whole genome shotgun (WGS) entry which is preliminary data.</text>
</comment>
<dbReference type="GO" id="GO:0018658">
    <property type="term" value="F:salicylate 1-monooxygenase activity"/>
    <property type="evidence" value="ECO:0007669"/>
    <property type="project" value="UniProtKB-EC"/>
</dbReference>
<organism evidence="8 9">
    <name type="scientific">Prosthecomicrobium pneumaticum</name>
    <dbReference type="NCBI Taxonomy" id="81895"/>
    <lineage>
        <taxon>Bacteria</taxon>
        <taxon>Pseudomonadati</taxon>
        <taxon>Pseudomonadota</taxon>
        <taxon>Alphaproteobacteria</taxon>
        <taxon>Hyphomicrobiales</taxon>
        <taxon>Kaistiaceae</taxon>
        <taxon>Prosthecomicrobium</taxon>
    </lineage>
</organism>
<dbReference type="RefSeq" id="WP_183857867.1">
    <property type="nucleotide sequence ID" value="NZ_JACHOO010000008.1"/>
</dbReference>
<feature type="domain" description="FAD-binding" evidence="7">
    <location>
        <begin position="6"/>
        <end position="345"/>
    </location>
</feature>
<dbReference type="InterPro" id="IPR036188">
    <property type="entry name" value="FAD/NAD-bd_sf"/>
</dbReference>
<evidence type="ECO:0000256" key="2">
    <source>
        <dbReference type="ARBA" id="ARBA00022630"/>
    </source>
</evidence>
<evidence type="ECO:0000259" key="7">
    <source>
        <dbReference type="Pfam" id="PF01494"/>
    </source>
</evidence>
<keyword evidence="6" id="KW-0732">Signal</keyword>
<feature type="signal peptide" evidence="6">
    <location>
        <begin position="1"/>
        <end position="23"/>
    </location>
</feature>
<evidence type="ECO:0000313" key="9">
    <source>
        <dbReference type="Proteomes" id="UP000523821"/>
    </source>
</evidence>
<comment type="cofactor">
    <cofactor evidence="1">
        <name>FAD</name>
        <dbReference type="ChEBI" id="CHEBI:57692"/>
    </cofactor>
</comment>
<keyword evidence="2" id="KW-0285">Flavoprotein</keyword>
<evidence type="ECO:0000256" key="3">
    <source>
        <dbReference type="ARBA" id="ARBA00022827"/>
    </source>
</evidence>
<dbReference type="SUPFAM" id="SSF54373">
    <property type="entry name" value="FAD-linked reductases, C-terminal domain"/>
    <property type="match status" value="1"/>
</dbReference>